<dbReference type="AlphaFoldDB" id="A0A834NZA7"/>
<organism evidence="1 2">
    <name type="scientific">Vespula pensylvanica</name>
    <name type="common">Western yellow jacket</name>
    <name type="synonym">Wasp</name>
    <dbReference type="NCBI Taxonomy" id="30213"/>
    <lineage>
        <taxon>Eukaryota</taxon>
        <taxon>Metazoa</taxon>
        <taxon>Ecdysozoa</taxon>
        <taxon>Arthropoda</taxon>
        <taxon>Hexapoda</taxon>
        <taxon>Insecta</taxon>
        <taxon>Pterygota</taxon>
        <taxon>Neoptera</taxon>
        <taxon>Endopterygota</taxon>
        <taxon>Hymenoptera</taxon>
        <taxon>Apocrita</taxon>
        <taxon>Aculeata</taxon>
        <taxon>Vespoidea</taxon>
        <taxon>Vespidae</taxon>
        <taxon>Vespinae</taxon>
        <taxon>Vespula</taxon>
    </lineage>
</organism>
<accession>A0A834NZA7</accession>
<evidence type="ECO:0000313" key="1">
    <source>
        <dbReference type="EMBL" id="KAF7421984.1"/>
    </source>
</evidence>
<comment type="caution">
    <text evidence="1">The sequence shown here is derived from an EMBL/GenBank/DDBJ whole genome shotgun (WGS) entry which is preliminary data.</text>
</comment>
<proteinExistence type="predicted"/>
<reference evidence="1" key="1">
    <citation type="journal article" date="2020" name="G3 (Bethesda)">
        <title>High-Quality Assemblies for Three Invasive Social Wasps from the &lt;i&gt;Vespula&lt;/i&gt; Genus.</title>
        <authorList>
            <person name="Harrop T.W.R."/>
            <person name="Guhlin J."/>
            <person name="McLaughlin G.M."/>
            <person name="Permina E."/>
            <person name="Stockwell P."/>
            <person name="Gilligan J."/>
            <person name="Le Lec M.F."/>
            <person name="Gruber M.A.M."/>
            <person name="Quinn O."/>
            <person name="Lovegrove M."/>
            <person name="Duncan E.J."/>
            <person name="Remnant E.J."/>
            <person name="Van Eeckhoven J."/>
            <person name="Graham B."/>
            <person name="Knapp R.A."/>
            <person name="Langford K.W."/>
            <person name="Kronenberg Z."/>
            <person name="Press M.O."/>
            <person name="Eacker S.M."/>
            <person name="Wilson-Rankin E.E."/>
            <person name="Purcell J."/>
            <person name="Lester P.J."/>
            <person name="Dearden P.K."/>
        </authorList>
    </citation>
    <scope>NUCLEOTIDE SEQUENCE</scope>
    <source>
        <strain evidence="1">Volc-1</strain>
    </source>
</reference>
<dbReference type="Proteomes" id="UP000600918">
    <property type="component" value="Unassembled WGS sequence"/>
</dbReference>
<dbReference type="EMBL" id="JACSDY010000008">
    <property type="protein sequence ID" value="KAF7421984.1"/>
    <property type="molecule type" value="Genomic_DNA"/>
</dbReference>
<protein>
    <submittedName>
        <fullName evidence="1">Uncharacterized protein</fullName>
    </submittedName>
</protein>
<name>A0A834NZA7_VESPE</name>
<sequence length="120" mass="13872">MTTGRVRATENQLSRGTMRLVWHSNSPSEYISSCYREQQHRRRKSEVERTRKKGLGLPSDVELLNPRFHLMVDIRSNSNEPTPSAGSNNFHRQSYPKFRNWLGLILAGEPSDTGQLKIYL</sequence>
<gene>
    <name evidence="1" type="ORF">H0235_009820</name>
</gene>
<keyword evidence="2" id="KW-1185">Reference proteome</keyword>
<evidence type="ECO:0000313" key="2">
    <source>
        <dbReference type="Proteomes" id="UP000600918"/>
    </source>
</evidence>